<name>A0ABW3UUN0_9BACL</name>
<dbReference type="EMBL" id="JBHTLU010000042">
    <property type="protein sequence ID" value="MFD1224167.1"/>
    <property type="molecule type" value="Genomic_DNA"/>
</dbReference>
<proteinExistence type="predicted"/>
<dbReference type="EC" id="2.3.1.-" evidence="2"/>
<reference evidence="3" key="1">
    <citation type="journal article" date="2019" name="Int. J. Syst. Evol. Microbiol.">
        <title>The Global Catalogue of Microorganisms (GCM) 10K type strain sequencing project: providing services to taxonomists for standard genome sequencing and annotation.</title>
        <authorList>
            <consortium name="The Broad Institute Genomics Platform"/>
            <consortium name="The Broad Institute Genome Sequencing Center for Infectious Disease"/>
            <person name="Wu L."/>
            <person name="Ma J."/>
        </authorList>
    </citation>
    <scope>NUCLEOTIDE SEQUENCE [LARGE SCALE GENOMIC DNA]</scope>
    <source>
        <strain evidence="3">CCUG 53270</strain>
    </source>
</reference>
<dbReference type="CDD" id="cd04301">
    <property type="entry name" value="NAT_SF"/>
    <property type="match status" value="1"/>
</dbReference>
<dbReference type="SUPFAM" id="SSF55729">
    <property type="entry name" value="Acyl-CoA N-acyltransferases (Nat)"/>
    <property type="match status" value="1"/>
</dbReference>
<keyword evidence="3" id="KW-1185">Reference proteome</keyword>
<evidence type="ECO:0000313" key="2">
    <source>
        <dbReference type="EMBL" id="MFD1224167.1"/>
    </source>
</evidence>
<evidence type="ECO:0000313" key="3">
    <source>
        <dbReference type="Proteomes" id="UP001597180"/>
    </source>
</evidence>
<feature type="domain" description="N-acetyltransferase" evidence="1">
    <location>
        <begin position="3"/>
        <end position="139"/>
    </location>
</feature>
<dbReference type="InterPro" id="IPR052729">
    <property type="entry name" value="Acyl/Acetyltrans_Enzymes"/>
</dbReference>
<gene>
    <name evidence="2" type="ORF">ACFQ4B_29075</name>
</gene>
<dbReference type="PROSITE" id="PS51186">
    <property type="entry name" value="GNAT"/>
    <property type="match status" value="1"/>
</dbReference>
<organism evidence="2 3">
    <name type="scientific">Paenibacillus vulneris</name>
    <dbReference type="NCBI Taxonomy" id="1133364"/>
    <lineage>
        <taxon>Bacteria</taxon>
        <taxon>Bacillati</taxon>
        <taxon>Bacillota</taxon>
        <taxon>Bacilli</taxon>
        <taxon>Bacillales</taxon>
        <taxon>Paenibacillaceae</taxon>
        <taxon>Paenibacillus</taxon>
    </lineage>
</organism>
<dbReference type="InterPro" id="IPR000182">
    <property type="entry name" value="GNAT_dom"/>
</dbReference>
<accession>A0ABW3UUN0</accession>
<dbReference type="RefSeq" id="WP_345592801.1">
    <property type="nucleotide sequence ID" value="NZ_BAABJG010000036.1"/>
</dbReference>
<dbReference type="PANTHER" id="PTHR47237:SF2">
    <property type="entry name" value="BLL4206 PROTEIN"/>
    <property type="match status" value="1"/>
</dbReference>
<dbReference type="PANTHER" id="PTHR47237">
    <property type="entry name" value="SLL0310 PROTEIN"/>
    <property type="match status" value="1"/>
</dbReference>
<dbReference type="Gene3D" id="3.40.630.90">
    <property type="match status" value="1"/>
</dbReference>
<dbReference type="Proteomes" id="UP001597180">
    <property type="component" value="Unassembled WGS sequence"/>
</dbReference>
<evidence type="ECO:0000259" key="1">
    <source>
        <dbReference type="PROSITE" id="PS51186"/>
    </source>
</evidence>
<protein>
    <submittedName>
        <fullName evidence="2">GNAT family N-acetyltransferase</fullName>
        <ecNumber evidence="2">2.3.1.-</ecNumber>
    </submittedName>
</protein>
<keyword evidence="2" id="KW-0012">Acyltransferase</keyword>
<comment type="caution">
    <text evidence="2">The sequence shown here is derived from an EMBL/GenBank/DDBJ whole genome shotgun (WGS) entry which is preliminary data.</text>
</comment>
<dbReference type="Pfam" id="PF00583">
    <property type="entry name" value="Acetyltransf_1"/>
    <property type="match status" value="1"/>
</dbReference>
<dbReference type="Pfam" id="PF18014">
    <property type="entry name" value="Acetyltransf_18"/>
    <property type="match status" value="1"/>
</dbReference>
<sequence length="278" mass="30704">MDIVIRPMLWNDLEAVGQLRPEGWGDIAPQMLYYWNDPGCMTFVAERGDRIVGVANATCWGPTGWLGPIIVEPSSRGLGLGSRLTRTVMDDLHSKGCRTLQLIATEFGKPVYEKLGFTVESRYCFLKAEPEAVMEEAIGSEQLRAVQAADLPMIAELDRRAAGENRMTVLEKLLQHNGGWVVPKEDGRGIRGYYLHGAPWSPGPIVASDVEAGRMLLRQAAVSEKHRSIGVSELNTKAIDYLQQIGLTIASYADRMVLGERSAWRPDMIYSRISGSLG</sequence>
<dbReference type="InterPro" id="IPR041496">
    <property type="entry name" value="YitH/HolE_GNAT"/>
</dbReference>
<dbReference type="Gene3D" id="3.40.630.30">
    <property type="match status" value="1"/>
</dbReference>
<dbReference type="GO" id="GO:0016746">
    <property type="term" value="F:acyltransferase activity"/>
    <property type="evidence" value="ECO:0007669"/>
    <property type="project" value="UniProtKB-KW"/>
</dbReference>
<keyword evidence="2" id="KW-0808">Transferase</keyword>
<dbReference type="InterPro" id="IPR016181">
    <property type="entry name" value="Acyl_CoA_acyltransferase"/>
</dbReference>